<feature type="compositionally biased region" description="Low complexity" evidence="8">
    <location>
        <begin position="410"/>
        <end position="419"/>
    </location>
</feature>
<evidence type="ECO:0000259" key="9">
    <source>
        <dbReference type="PROSITE" id="PS50011"/>
    </source>
</evidence>
<evidence type="ECO:0000256" key="4">
    <source>
        <dbReference type="ARBA" id="ARBA00022741"/>
    </source>
</evidence>
<dbReference type="EMBL" id="BAABKB010000031">
    <property type="protein sequence ID" value="GAA5028791.1"/>
    <property type="molecule type" value="Genomic_DNA"/>
</dbReference>
<dbReference type="InterPro" id="IPR000719">
    <property type="entry name" value="Prot_kinase_dom"/>
</dbReference>
<evidence type="ECO:0000256" key="2">
    <source>
        <dbReference type="ARBA" id="ARBA00022527"/>
    </source>
</evidence>
<dbReference type="PROSITE" id="PS00108">
    <property type="entry name" value="PROTEIN_KINASE_ST"/>
    <property type="match status" value="1"/>
</dbReference>
<evidence type="ECO:0000256" key="3">
    <source>
        <dbReference type="ARBA" id="ARBA00022679"/>
    </source>
</evidence>
<comment type="caution">
    <text evidence="10">The sequence shown here is derived from an EMBL/GenBank/DDBJ whole genome shotgun (WGS) entry which is preliminary data.</text>
</comment>
<dbReference type="InterPro" id="IPR008271">
    <property type="entry name" value="Ser/Thr_kinase_AS"/>
</dbReference>
<evidence type="ECO:0000313" key="10">
    <source>
        <dbReference type="EMBL" id="GAA5028791.1"/>
    </source>
</evidence>
<protein>
    <recommendedName>
        <fullName evidence="1">non-specific serine/threonine protein kinase</fullName>
        <ecNumber evidence="1">2.7.11.1</ecNumber>
    </recommendedName>
</protein>
<keyword evidence="3" id="KW-0808">Transferase</keyword>
<dbReference type="PROSITE" id="PS00107">
    <property type="entry name" value="PROTEIN_KINASE_ATP"/>
    <property type="match status" value="1"/>
</dbReference>
<keyword evidence="2" id="KW-0723">Serine/threonine-protein kinase</keyword>
<feature type="compositionally biased region" description="Pro residues" evidence="8">
    <location>
        <begin position="377"/>
        <end position="389"/>
    </location>
</feature>
<evidence type="ECO:0000256" key="6">
    <source>
        <dbReference type="ARBA" id="ARBA00022840"/>
    </source>
</evidence>
<evidence type="ECO:0000256" key="7">
    <source>
        <dbReference type="PROSITE-ProRule" id="PRU10141"/>
    </source>
</evidence>
<dbReference type="EC" id="2.7.11.1" evidence="1"/>
<keyword evidence="5" id="KW-0418">Kinase</keyword>
<evidence type="ECO:0000256" key="1">
    <source>
        <dbReference type="ARBA" id="ARBA00012513"/>
    </source>
</evidence>
<feature type="region of interest" description="Disordered" evidence="8">
    <location>
        <begin position="511"/>
        <end position="533"/>
    </location>
</feature>
<accession>A0ABP9JDR1</accession>
<organism evidence="10 11">
    <name type="scientific">Streptomyces siamensis</name>
    <dbReference type="NCBI Taxonomy" id="1274986"/>
    <lineage>
        <taxon>Bacteria</taxon>
        <taxon>Bacillati</taxon>
        <taxon>Actinomycetota</taxon>
        <taxon>Actinomycetes</taxon>
        <taxon>Kitasatosporales</taxon>
        <taxon>Streptomycetaceae</taxon>
        <taxon>Streptomyces</taxon>
    </lineage>
</organism>
<evidence type="ECO:0000256" key="5">
    <source>
        <dbReference type="ARBA" id="ARBA00022777"/>
    </source>
</evidence>
<reference evidence="11" key="1">
    <citation type="journal article" date="2019" name="Int. J. Syst. Evol. Microbiol.">
        <title>The Global Catalogue of Microorganisms (GCM) 10K type strain sequencing project: providing services to taxonomists for standard genome sequencing and annotation.</title>
        <authorList>
            <consortium name="The Broad Institute Genomics Platform"/>
            <consortium name="The Broad Institute Genome Sequencing Center for Infectious Disease"/>
            <person name="Wu L."/>
            <person name="Ma J."/>
        </authorList>
    </citation>
    <scope>NUCLEOTIDE SEQUENCE [LARGE SCALE GENOMIC DNA]</scope>
    <source>
        <strain evidence="11">JCM 18409</strain>
    </source>
</reference>
<dbReference type="CDD" id="cd14014">
    <property type="entry name" value="STKc_PknB_like"/>
    <property type="match status" value="1"/>
</dbReference>
<keyword evidence="6 7" id="KW-0067">ATP-binding</keyword>
<dbReference type="Gene3D" id="1.10.510.10">
    <property type="entry name" value="Transferase(Phosphotransferase) domain 1"/>
    <property type="match status" value="1"/>
</dbReference>
<dbReference type="SUPFAM" id="SSF56112">
    <property type="entry name" value="Protein kinase-like (PK-like)"/>
    <property type="match status" value="1"/>
</dbReference>
<dbReference type="Proteomes" id="UP001501759">
    <property type="component" value="Unassembled WGS sequence"/>
</dbReference>
<dbReference type="Pfam" id="PF00069">
    <property type="entry name" value="Pkinase"/>
    <property type="match status" value="1"/>
</dbReference>
<feature type="binding site" evidence="7">
    <location>
        <position position="38"/>
    </location>
    <ligand>
        <name>ATP</name>
        <dbReference type="ChEBI" id="CHEBI:30616"/>
    </ligand>
</feature>
<sequence>MSTWAVPGYTESLELGSGASGRVMLAVHVETGVPVAVKYLSDSLRTRPGFVQGFRSEARLLGGLGSPYVVGLYEYVESPDGAAIVMELVDGISLHTLLIRQGPLAPEAALTVLKGSLLGLADAHRVGVVHRDYKPENVLVGTDGSSRLVDFGIAVDSGVSAGISGTPAYMAPEQWTGAPASPAADVYAATATFFECLTRRKPYQGENFAELALRHLDAPIPVEQVPEDVRGLVARGLAKNPAERPTHAAEFVRELEVVAGAAYGPDWEERGRRALAALVALLPLLLPSGRTSPSSTTDFARTVLRQPSAGGRLRPWLPGRAGLVLSAALVLLGALLAYGVLPDPAASPREVARVLATTSARPGSDPVAESSQTPTPSATPPAPPAPTAPQSPTDPATPSTEPPPVDEPDPVTTTPTTPDVDPPPAVKDIAADLQTTSPTTATATLTITTDGPGPLTLTVEWFTSEEPGGQLTPDGPADTFERSGASSYTVTVEHTFQRDYCSWWTVKATTDPASADGGATAQSQLRGCRAGVE</sequence>
<proteinExistence type="predicted"/>
<name>A0ABP9JDR1_9ACTN</name>
<dbReference type="PANTHER" id="PTHR43289">
    <property type="entry name" value="MITOGEN-ACTIVATED PROTEIN KINASE KINASE KINASE 20-RELATED"/>
    <property type="match status" value="1"/>
</dbReference>
<dbReference type="PROSITE" id="PS50011">
    <property type="entry name" value="PROTEIN_KINASE_DOM"/>
    <property type="match status" value="1"/>
</dbReference>
<feature type="domain" description="Protein kinase" evidence="9">
    <location>
        <begin position="9"/>
        <end position="258"/>
    </location>
</feature>
<feature type="compositionally biased region" description="Low complexity" evidence="8">
    <location>
        <begin position="390"/>
        <end position="399"/>
    </location>
</feature>
<evidence type="ECO:0000256" key="8">
    <source>
        <dbReference type="SAM" id="MobiDB-lite"/>
    </source>
</evidence>
<gene>
    <name evidence="10" type="ORF">GCM10023335_67030</name>
</gene>
<dbReference type="InterPro" id="IPR011009">
    <property type="entry name" value="Kinase-like_dom_sf"/>
</dbReference>
<evidence type="ECO:0000313" key="11">
    <source>
        <dbReference type="Proteomes" id="UP001501759"/>
    </source>
</evidence>
<dbReference type="RefSeq" id="WP_345656510.1">
    <property type="nucleotide sequence ID" value="NZ_BAABKB010000031.1"/>
</dbReference>
<feature type="region of interest" description="Disordered" evidence="8">
    <location>
        <begin position="357"/>
        <end position="426"/>
    </location>
</feature>
<dbReference type="PANTHER" id="PTHR43289:SF6">
    <property type="entry name" value="SERINE_THREONINE-PROTEIN KINASE NEKL-3"/>
    <property type="match status" value="1"/>
</dbReference>
<keyword evidence="4 7" id="KW-0547">Nucleotide-binding</keyword>
<dbReference type="InterPro" id="IPR017441">
    <property type="entry name" value="Protein_kinase_ATP_BS"/>
</dbReference>
<keyword evidence="11" id="KW-1185">Reference proteome</keyword>